<feature type="compositionally biased region" description="Basic and acidic residues" evidence="1">
    <location>
        <begin position="39"/>
        <end position="49"/>
    </location>
</feature>
<gene>
    <name evidence="2" type="ORF">H2C83_03620</name>
</gene>
<dbReference type="RefSeq" id="WP_181737867.1">
    <property type="nucleotide sequence ID" value="NZ_JACEOL010000009.1"/>
</dbReference>
<dbReference type="AlphaFoldDB" id="A0A7W1XQH4"/>
<dbReference type="EMBL" id="JACEOL010000009">
    <property type="protein sequence ID" value="MBA4601422.1"/>
    <property type="molecule type" value="Genomic_DNA"/>
</dbReference>
<proteinExistence type="predicted"/>
<reference evidence="2 3" key="1">
    <citation type="submission" date="2020-07" db="EMBL/GenBank/DDBJ databases">
        <title>Thermoactinomyces phylogeny.</title>
        <authorList>
            <person name="Dunlap C."/>
        </authorList>
    </citation>
    <scope>NUCLEOTIDE SEQUENCE [LARGE SCALE GENOMIC DNA]</scope>
    <source>
        <strain evidence="2 3">AMNI-1</strain>
    </source>
</reference>
<accession>A0A7W1XQH4</accession>
<dbReference type="Proteomes" id="UP000538292">
    <property type="component" value="Unassembled WGS sequence"/>
</dbReference>
<organism evidence="2 3">
    <name type="scientific">Thermoactinomyces mirandus</name>
    <dbReference type="NCBI Taxonomy" id="2756294"/>
    <lineage>
        <taxon>Bacteria</taxon>
        <taxon>Bacillati</taxon>
        <taxon>Bacillota</taxon>
        <taxon>Bacilli</taxon>
        <taxon>Bacillales</taxon>
        <taxon>Thermoactinomycetaceae</taxon>
        <taxon>Thermoactinomyces</taxon>
    </lineage>
</organism>
<comment type="caution">
    <text evidence="2">The sequence shown here is derived from an EMBL/GenBank/DDBJ whole genome shotgun (WGS) entry which is preliminary data.</text>
</comment>
<keyword evidence="3" id="KW-1185">Reference proteome</keyword>
<evidence type="ECO:0000313" key="2">
    <source>
        <dbReference type="EMBL" id="MBA4601422.1"/>
    </source>
</evidence>
<feature type="region of interest" description="Disordered" evidence="1">
    <location>
        <begin position="1"/>
        <end position="49"/>
    </location>
</feature>
<name>A0A7W1XQH4_9BACL</name>
<evidence type="ECO:0000313" key="3">
    <source>
        <dbReference type="Proteomes" id="UP000538292"/>
    </source>
</evidence>
<protein>
    <submittedName>
        <fullName evidence="2">Uncharacterized protein</fullName>
    </submittedName>
</protein>
<evidence type="ECO:0000256" key="1">
    <source>
        <dbReference type="SAM" id="MobiDB-lite"/>
    </source>
</evidence>
<sequence>MVPPESQGYQSQKPVIGSNPAWESPESPESPWMRAYQNHVEKNKEEEEK</sequence>